<keyword evidence="4" id="KW-0645">Protease</keyword>
<dbReference type="GO" id="GO:0008237">
    <property type="term" value="F:metallopeptidase activity"/>
    <property type="evidence" value="ECO:0007669"/>
    <property type="project" value="UniProtKB-KW"/>
</dbReference>
<keyword evidence="2" id="KW-0472">Membrane</keyword>
<protein>
    <submittedName>
        <fullName evidence="4">CPBP family intramembrane metalloprotease</fullName>
    </submittedName>
</protein>
<gene>
    <name evidence="4" type="ORF">EB834_07390</name>
</gene>
<dbReference type="Proteomes" id="UP000297736">
    <property type="component" value="Unassembled WGS sequence"/>
</dbReference>
<feature type="transmembrane region" description="Helical" evidence="2">
    <location>
        <begin position="184"/>
        <end position="209"/>
    </location>
</feature>
<sequence>MSTQYIRQFRSHPRHKWYSPLLVLLLAGLFYGVGLIVQFGGFFIWALVYVEGAGGAGGSGGDFDAFADSMVGFNTVNGMVNGLISVILMWPAVELATRMVYRRWFWSMISIGRGLRWSLLGRYVLLALPVWVIAALVMIVLSPGAMGDLASGLAWSPHMAAMLVAVLVLVPFQAAAEEVVFRGLAMNVIGSWLRHPAWAVLIPVPFFVFGHLYDVPGLIDVGIFAVVVGALTLFTGGLEAGMAFHIVNNIFALGLGVLSGADLNATSGPTIETLISIAAPIVFAGVVILDARRRPRGDAERVAQPAGSVASTSKPPAAVGPTCSVPSSASTRSRMPLRPNPPPRWPAAD</sequence>
<feature type="region of interest" description="Disordered" evidence="1">
    <location>
        <begin position="299"/>
        <end position="349"/>
    </location>
</feature>
<evidence type="ECO:0000256" key="2">
    <source>
        <dbReference type="SAM" id="Phobius"/>
    </source>
</evidence>
<name>A0A368MAP7_BREAU</name>
<dbReference type="GO" id="GO:0004175">
    <property type="term" value="F:endopeptidase activity"/>
    <property type="evidence" value="ECO:0007669"/>
    <property type="project" value="UniProtKB-ARBA"/>
</dbReference>
<evidence type="ECO:0000313" key="4">
    <source>
        <dbReference type="EMBL" id="TGD39177.1"/>
    </source>
</evidence>
<reference evidence="4 5" key="1">
    <citation type="submission" date="2018-10" db="EMBL/GenBank/DDBJ databases">
        <title>Brevibacterium genomes from Austrain hard cheese rinds.</title>
        <authorList>
            <person name="Anast J.M."/>
            <person name="Dzieciol M."/>
            <person name="Schultz D.L."/>
            <person name="Mann E."/>
            <person name="Wagner M."/>
            <person name="Schmitz-Esser S."/>
        </authorList>
    </citation>
    <scope>NUCLEOTIDE SEQUENCE [LARGE SCALE GENOMIC DNA]</scope>
    <source>
        <strain evidence="4 5">L261</strain>
    </source>
</reference>
<feature type="transmembrane region" description="Helical" evidence="2">
    <location>
        <begin position="273"/>
        <end position="291"/>
    </location>
</feature>
<dbReference type="GO" id="GO:0080120">
    <property type="term" value="P:CAAX-box protein maturation"/>
    <property type="evidence" value="ECO:0007669"/>
    <property type="project" value="UniProtKB-ARBA"/>
</dbReference>
<organism evidence="4 5">
    <name type="scientific">Brevibacterium aurantiacum</name>
    <dbReference type="NCBI Taxonomy" id="273384"/>
    <lineage>
        <taxon>Bacteria</taxon>
        <taxon>Bacillati</taxon>
        <taxon>Actinomycetota</taxon>
        <taxon>Actinomycetes</taxon>
        <taxon>Micrococcales</taxon>
        <taxon>Brevibacteriaceae</taxon>
        <taxon>Brevibacterium</taxon>
    </lineage>
</organism>
<dbReference type="InterPro" id="IPR003675">
    <property type="entry name" value="Rce1/LyrA-like_dom"/>
</dbReference>
<dbReference type="GO" id="GO:0006508">
    <property type="term" value="P:proteolysis"/>
    <property type="evidence" value="ECO:0007669"/>
    <property type="project" value="UniProtKB-KW"/>
</dbReference>
<feature type="compositionally biased region" description="Pro residues" evidence="1">
    <location>
        <begin position="338"/>
        <end position="349"/>
    </location>
</feature>
<accession>A0A368MAP7</accession>
<evidence type="ECO:0000259" key="3">
    <source>
        <dbReference type="Pfam" id="PF02517"/>
    </source>
</evidence>
<feature type="transmembrane region" description="Helical" evidence="2">
    <location>
        <begin position="79"/>
        <end position="101"/>
    </location>
</feature>
<comment type="caution">
    <text evidence="4">The sequence shown here is derived from an EMBL/GenBank/DDBJ whole genome shotgun (WGS) entry which is preliminary data.</text>
</comment>
<keyword evidence="4" id="KW-0378">Hydrolase</keyword>
<dbReference type="Pfam" id="PF02517">
    <property type="entry name" value="Rce1-like"/>
    <property type="match status" value="1"/>
</dbReference>
<feature type="transmembrane region" description="Helical" evidence="2">
    <location>
        <begin position="122"/>
        <end position="141"/>
    </location>
</feature>
<evidence type="ECO:0000313" key="5">
    <source>
        <dbReference type="Proteomes" id="UP000297736"/>
    </source>
</evidence>
<evidence type="ECO:0000256" key="1">
    <source>
        <dbReference type="SAM" id="MobiDB-lite"/>
    </source>
</evidence>
<keyword evidence="2" id="KW-1133">Transmembrane helix</keyword>
<feature type="domain" description="CAAX prenyl protease 2/Lysostaphin resistance protein A-like" evidence="3">
    <location>
        <begin position="162"/>
        <end position="251"/>
    </location>
</feature>
<feature type="transmembrane region" description="Helical" evidence="2">
    <location>
        <begin position="153"/>
        <end position="172"/>
    </location>
</feature>
<proteinExistence type="predicted"/>
<dbReference type="AlphaFoldDB" id="A0A368MAP7"/>
<feature type="transmembrane region" description="Helical" evidence="2">
    <location>
        <begin position="242"/>
        <end position="261"/>
    </location>
</feature>
<feature type="transmembrane region" description="Helical" evidence="2">
    <location>
        <begin position="21"/>
        <end position="48"/>
    </location>
</feature>
<feature type="transmembrane region" description="Helical" evidence="2">
    <location>
        <begin position="215"/>
        <end position="235"/>
    </location>
</feature>
<keyword evidence="2" id="KW-0812">Transmembrane</keyword>
<dbReference type="EMBL" id="RHFF01000006">
    <property type="protein sequence ID" value="TGD39177.1"/>
    <property type="molecule type" value="Genomic_DNA"/>
</dbReference>
<keyword evidence="4" id="KW-0482">Metalloprotease</keyword>